<keyword evidence="3" id="KW-0342">GTP-binding</keyword>
<dbReference type="EMBL" id="CAJNRF010008793">
    <property type="protein sequence ID" value="CAF2104846.1"/>
    <property type="molecule type" value="Genomic_DNA"/>
</dbReference>
<evidence type="ECO:0000313" key="5">
    <source>
        <dbReference type="EMBL" id="CAF1929932.1"/>
    </source>
</evidence>
<dbReference type="InterPro" id="IPR050305">
    <property type="entry name" value="Small_GTPase_Rab"/>
</dbReference>
<name>A0A816UQJ6_9BILA</name>
<keyword evidence="2" id="KW-0547">Nucleotide-binding</keyword>
<accession>A0A816UQJ6</accession>
<dbReference type="PROSITE" id="PS51419">
    <property type="entry name" value="RAB"/>
    <property type="match status" value="1"/>
</dbReference>
<evidence type="ECO:0000256" key="4">
    <source>
        <dbReference type="ARBA" id="ARBA00023289"/>
    </source>
</evidence>
<dbReference type="GO" id="GO:0005525">
    <property type="term" value="F:GTP binding"/>
    <property type="evidence" value="ECO:0007669"/>
    <property type="project" value="UniProtKB-KW"/>
</dbReference>
<dbReference type="Pfam" id="PF00071">
    <property type="entry name" value="Ras"/>
    <property type="match status" value="1"/>
</dbReference>
<evidence type="ECO:0000256" key="2">
    <source>
        <dbReference type="ARBA" id="ARBA00022741"/>
    </source>
</evidence>
<dbReference type="SUPFAM" id="SSF52540">
    <property type="entry name" value="P-loop containing nucleoside triphosphate hydrolases"/>
    <property type="match status" value="1"/>
</dbReference>
<keyword evidence="4" id="KW-0636">Prenylation</keyword>
<dbReference type="InterPro" id="IPR027417">
    <property type="entry name" value="P-loop_NTPase"/>
</dbReference>
<gene>
    <name evidence="5" type="ORF">MBJ925_LOCUS4052</name>
    <name evidence="6" type="ORF">WKI299_LOCUS21113</name>
</gene>
<comment type="caution">
    <text evidence="6">The sequence shown here is derived from an EMBL/GenBank/DDBJ whole genome shotgun (WGS) entry which is preliminary data.</text>
</comment>
<protein>
    <submittedName>
        <fullName evidence="6">Uncharacterized protein</fullName>
    </submittedName>
</protein>
<dbReference type="PANTHER" id="PTHR47980">
    <property type="entry name" value="LD44762P"/>
    <property type="match status" value="1"/>
</dbReference>
<dbReference type="Proteomes" id="UP000663824">
    <property type="component" value="Unassembled WGS sequence"/>
</dbReference>
<organism evidence="6 7">
    <name type="scientific">Rotaria magnacalcarata</name>
    <dbReference type="NCBI Taxonomy" id="392030"/>
    <lineage>
        <taxon>Eukaryota</taxon>
        <taxon>Metazoa</taxon>
        <taxon>Spiralia</taxon>
        <taxon>Gnathifera</taxon>
        <taxon>Rotifera</taxon>
        <taxon>Eurotatoria</taxon>
        <taxon>Bdelloidea</taxon>
        <taxon>Philodinida</taxon>
        <taxon>Philodinidae</taxon>
        <taxon>Rotaria</taxon>
    </lineage>
</organism>
<evidence type="ECO:0000313" key="7">
    <source>
        <dbReference type="Proteomes" id="UP000663856"/>
    </source>
</evidence>
<sequence length="102" mass="11257">MLLGNKCDMVNERVIPLEEGKRLADTLGLEFFETSAKENINVKSVFERLVDIILEKMSDASDESTATGQANNVYGNQPGAYNKGTARLTVNDQQAKNNQCQC</sequence>
<dbReference type="Gene3D" id="3.40.50.300">
    <property type="entry name" value="P-loop containing nucleotide triphosphate hydrolases"/>
    <property type="match status" value="1"/>
</dbReference>
<dbReference type="PROSITE" id="PS51421">
    <property type="entry name" value="RAS"/>
    <property type="match status" value="1"/>
</dbReference>
<keyword evidence="4" id="KW-0449">Lipoprotein</keyword>
<comment type="similarity">
    <text evidence="1">Belongs to the small GTPase superfamily. Rab family.</text>
</comment>
<dbReference type="GO" id="GO:0003924">
    <property type="term" value="F:GTPase activity"/>
    <property type="evidence" value="ECO:0007669"/>
    <property type="project" value="InterPro"/>
</dbReference>
<dbReference type="Proteomes" id="UP000663856">
    <property type="component" value="Unassembled WGS sequence"/>
</dbReference>
<evidence type="ECO:0000256" key="1">
    <source>
        <dbReference type="ARBA" id="ARBA00006270"/>
    </source>
</evidence>
<dbReference type="EMBL" id="CAJNRE010000646">
    <property type="protein sequence ID" value="CAF1929932.1"/>
    <property type="molecule type" value="Genomic_DNA"/>
</dbReference>
<proteinExistence type="inferred from homology"/>
<dbReference type="AlphaFoldDB" id="A0A816UQJ6"/>
<reference evidence="6" key="1">
    <citation type="submission" date="2021-02" db="EMBL/GenBank/DDBJ databases">
        <authorList>
            <person name="Nowell W R."/>
        </authorList>
    </citation>
    <scope>NUCLEOTIDE SEQUENCE</scope>
</reference>
<evidence type="ECO:0000313" key="6">
    <source>
        <dbReference type="EMBL" id="CAF2104846.1"/>
    </source>
</evidence>
<dbReference type="InterPro" id="IPR001806">
    <property type="entry name" value="Small_GTPase"/>
</dbReference>
<dbReference type="SMART" id="SM00175">
    <property type="entry name" value="RAB"/>
    <property type="match status" value="1"/>
</dbReference>
<evidence type="ECO:0000256" key="3">
    <source>
        <dbReference type="ARBA" id="ARBA00023134"/>
    </source>
</evidence>